<dbReference type="CDD" id="cd07012">
    <property type="entry name" value="PBP2_Bug_TTT"/>
    <property type="match status" value="1"/>
</dbReference>
<dbReference type="InterPro" id="IPR042100">
    <property type="entry name" value="Bug_dom1"/>
</dbReference>
<protein>
    <submittedName>
        <fullName evidence="3">PBP2_Bug_TTT domain containing protein</fullName>
    </submittedName>
</protein>
<dbReference type="InterPro" id="IPR005064">
    <property type="entry name" value="BUG"/>
</dbReference>
<dbReference type="Gene3D" id="3.40.190.150">
    <property type="entry name" value="Bordetella uptake gene, domain 1"/>
    <property type="match status" value="1"/>
</dbReference>
<organism evidence="3">
    <name type="scientific">uncultured Caudovirales phage</name>
    <dbReference type="NCBI Taxonomy" id="2100421"/>
    <lineage>
        <taxon>Viruses</taxon>
        <taxon>Duplodnaviria</taxon>
        <taxon>Heunggongvirae</taxon>
        <taxon>Uroviricota</taxon>
        <taxon>Caudoviricetes</taxon>
        <taxon>Peduoviridae</taxon>
        <taxon>Maltschvirus</taxon>
        <taxon>Maltschvirus maltsch</taxon>
    </lineage>
</organism>
<accession>A0A6J5R077</accession>
<dbReference type="PANTHER" id="PTHR42928:SF5">
    <property type="entry name" value="BLR1237 PROTEIN"/>
    <property type="match status" value="1"/>
</dbReference>
<evidence type="ECO:0000313" key="2">
    <source>
        <dbReference type="EMBL" id="CAB4165779.1"/>
    </source>
</evidence>
<dbReference type="Pfam" id="PF03401">
    <property type="entry name" value="TctC"/>
    <property type="match status" value="1"/>
</dbReference>
<dbReference type="PANTHER" id="PTHR42928">
    <property type="entry name" value="TRICARBOXYLATE-BINDING PROTEIN"/>
    <property type="match status" value="1"/>
</dbReference>
<evidence type="ECO:0000313" key="4">
    <source>
        <dbReference type="EMBL" id="CAB4221254.1"/>
    </source>
</evidence>
<reference evidence="3" key="1">
    <citation type="submission" date="2020-05" db="EMBL/GenBank/DDBJ databases">
        <authorList>
            <person name="Chiriac C."/>
            <person name="Salcher M."/>
            <person name="Ghai R."/>
            <person name="Kavagutti S V."/>
        </authorList>
    </citation>
    <scope>NUCLEOTIDE SEQUENCE</scope>
</reference>
<sequence length="310" mass="33660">MKYFKTLVISTILTMMCINATFAQTSIKLIVPSPGGGVFDIIGRMLAEKLPMVIINRPGAGAIAATDSVVKSTPDGTTLLLGTTTNLSVNQYYIKSLPYNAETDLVPIISLGETASVFVVSSTIPADNIVQFLALAKANPGKYSYGTSAFGNAPHLLGDILFTIEGINIVYVPYNGSPQGIADTIADRNTLFIDGYGTTKPHIDSGKLKLLGAAGNYKPTPNTMLLKEMRKDFIFSTRLTIMAPAKTPQQTVESLNKQFNEIFKDEDLIKRLRLINLIVTGGTAQHAQSLLNEDSELWKKYSKFSSVQIK</sequence>
<dbReference type="EMBL" id="LR796776">
    <property type="protein sequence ID" value="CAB4165779.1"/>
    <property type="molecule type" value="Genomic_DNA"/>
</dbReference>
<dbReference type="EMBL" id="LR797502">
    <property type="protein sequence ID" value="CAB4221254.1"/>
    <property type="molecule type" value="Genomic_DNA"/>
</dbReference>
<dbReference type="EMBL" id="LR797099">
    <property type="protein sequence ID" value="CAB4186991.1"/>
    <property type="molecule type" value="Genomic_DNA"/>
</dbReference>
<evidence type="ECO:0000313" key="1">
    <source>
        <dbReference type="EMBL" id="CAB4163981.1"/>
    </source>
</evidence>
<name>A0A6J5R077_9CAUD</name>
<proteinExistence type="predicted"/>
<dbReference type="EMBL" id="LR796758">
    <property type="protein sequence ID" value="CAB4163981.1"/>
    <property type="molecule type" value="Genomic_DNA"/>
</dbReference>
<evidence type="ECO:0000313" key="3">
    <source>
        <dbReference type="EMBL" id="CAB4186991.1"/>
    </source>
</evidence>
<dbReference type="Gene3D" id="3.40.190.10">
    <property type="entry name" value="Periplasmic binding protein-like II"/>
    <property type="match status" value="1"/>
</dbReference>
<gene>
    <name evidence="3" type="ORF">UFOVP1146_337</name>
    <name evidence="4" type="ORF">UFOVP1638_228</name>
    <name evidence="1" type="ORF">UFOVP812_250</name>
    <name evidence="2" type="ORF">UFOVP818_315</name>
</gene>